<dbReference type="SUPFAM" id="SSF100950">
    <property type="entry name" value="NagB/RpiA/CoA transferase-like"/>
    <property type="match status" value="1"/>
</dbReference>
<sequence length="283" mass="30909">MHTTASPPAALRRPSAQLYIRLIYYVEELAREWVRGASWYLERAVDIVSKVADPLPTAERLRGVRPGMAPLDFLYLVLREAVSRGVDARAAAARVAAYAKEARDRLSRGVQSLRCMRRVATVSFSSAVERLLRGLGCVDVVYLAESRPGAEFAEAYAAYSRYAQVVPIPDAAVGAFDYDAAVVGLDGLYLDAAVNKVGTLPLLAAARWVGALTIAVFESYKAVPLMSPPPMRVAAEVAGHAVEVPLFDRVPHGLIDVYVTDLGLFTEAEPLRLYRLALEKVFM</sequence>
<reference evidence="2" key="1">
    <citation type="submission" date="2008-03" db="EMBL/GenBank/DDBJ databases">
        <title>Complete sequence of Thermoproteus neutrophilus V24Sta.</title>
        <authorList>
            <consortium name="US DOE Joint Genome Institute"/>
            <person name="Copeland A."/>
            <person name="Lucas S."/>
            <person name="Lapidus A."/>
            <person name="Glavina del Rio T."/>
            <person name="Dalin E."/>
            <person name="Tice H."/>
            <person name="Bruce D."/>
            <person name="Goodwin L."/>
            <person name="Pitluck S."/>
            <person name="Sims D."/>
            <person name="Brettin T."/>
            <person name="Detter J.C."/>
            <person name="Han C."/>
            <person name="Kuske C.R."/>
            <person name="Schmutz J."/>
            <person name="Larimer F."/>
            <person name="Land M."/>
            <person name="Hauser L."/>
            <person name="Kyrpides N."/>
            <person name="Mikhailova N."/>
            <person name="Biddle J.F."/>
            <person name="Zhang Z."/>
            <person name="Fitz-Gibbon S.T."/>
            <person name="Lowe T.M."/>
            <person name="Saltikov C."/>
            <person name="House C.H."/>
            <person name="Richardson P."/>
        </authorList>
    </citation>
    <scope>NUCLEOTIDE SEQUENCE [LARGE SCALE GENOMIC DNA]</scope>
    <source>
        <strain evidence="2">V24Sta</strain>
    </source>
</reference>
<keyword evidence="3" id="KW-1185">Reference proteome</keyword>
<dbReference type="RefSeq" id="WP_012349635.1">
    <property type="nucleotide sequence ID" value="NC_010525.1"/>
</dbReference>
<keyword evidence="2" id="KW-0396">Initiation factor</keyword>
<dbReference type="InterPro" id="IPR042529">
    <property type="entry name" value="IF_2B-like_C"/>
</dbReference>
<evidence type="ECO:0000313" key="2">
    <source>
        <dbReference type="EMBL" id="ACB39214.1"/>
    </source>
</evidence>
<name>B1YB83_PYRNV</name>
<dbReference type="Pfam" id="PF01008">
    <property type="entry name" value="IF-2B"/>
    <property type="match status" value="1"/>
</dbReference>
<dbReference type="EMBL" id="CP001014">
    <property type="protein sequence ID" value="ACB39214.1"/>
    <property type="molecule type" value="Genomic_DNA"/>
</dbReference>
<evidence type="ECO:0000313" key="3">
    <source>
        <dbReference type="Proteomes" id="UP000001694"/>
    </source>
</evidence>
<dbReference type="Proteomes" id="UP000001694">
    <property type="component" value="Chromosome"/>
</dbReference>
<dbReference type="InterPro" id="IPR000649">
    <property type="entry name" value="IF-2B-related"/>
</dbReference>
<protein>
    <submittedName>
        <fullName evidence="2">Initiation factor 2B related</fullName>
    </submittedName>
</protein>
<evidence type="ECO:0000256" key="1">
    <source>
        <dbReference type="RuleBase" id="RU003814"/>
    </source>
</evidence>
<organism evidence="2 3">
    <name type="scientific">Pyrobaculum neutrophilum (strain DSM 2338 / JCM 9278 / NBRC 100436 / V24Sta)</name>
    <name type="common">Thermoproteus neutrophilus</name>
    <dbReference type="NCBI Taxonomy" id="444157"/>
    <lineage>
        <taxon>Archaea</taxon>
        <taxon>Thermoproteota</taxon>
        <taxon>Thermoprotei</taxon>
        <taxon>Thermoproteales</taxon>
        <taxon>Thermoproteaceae</taxon>
        <taxon>Pyrobaculum</taxon>
    </lineage>
</organism>
<dbReference type="AlphaFoldDB" id="B1YB83"/>
<proteinExistence type="inferred from homology"/>
<gene>
    <name evidence="2" type="ordered locus">Tneu_0261</name>
</gene>
<dbReference type="HOGENOM" id="CLU_085263_0_0_2"/>
<dbReference type="KEGG" id="tne:Tneu_0261"/>
<keyword evidence="2" id="KW-0648">Protein biosynthesis</keyword>
<dbReference type="InterPro" id="IPR037171">
    <property type="entry name" value="NagB/RpiA_transferase-like"/>
</dbReference>
<accession>B1YB83</accession>
<comment type="similarity">
    <text evidence="1">Belongs to the eIF-2B alpha/beta/delta subunits family.</text>
</comment>
<dbReference type="STRING" id="444157.Tneu_0261"/>
<dbReference type="eggNOG" id="arCOG01125">
    <property type="taxonomic scope" value="Archaea"/>
</dbReference>
<dbReference type="Gene3D" id="3.40.50.10470">
    <property type="entry name" value="Translation initiation factor eif-2b, domain 2"/>
    <property type="match status" value="1"/>
</dbReference>
<dbReference type="GeneID" id="6165467"/>
<dbReference type="GO" id="GO:0003743">
    <property type="term" value="F:translation initiation factor activity"/>
    <property type="evidence" value="ECO:0007669"/>
    <property type="project" value="UniProtKB-KW"/>
</dbReference>